<feature type="transmembrane region" description="Helical" evidence="2">
    <location>
        <begin position="431"/>
        <end position="455"/>
    </location>
</feature>
<feature type="domain" description="YdbS-like PH" evidence="3">
    <location>
        <begin position="504"/>
        <end position="559"/>
    </location>
</feature>
<feature type="compositionally biased region" description="Low complexity" evidence="1">
    <location>
        <begin position="102"/>
        <end position="176"/>
    </location>
</feature>
<dbReference type="PANTHER" id="PTHR34473:SF2">
    <property type="entry name" value="UPF0699 TRANSMEMBRANE PROTEIN YDBT"/>
    <property type="match status" value="1"/>
</dbReference>
<feature type="region of interest" description="Disordered" evidence="1">
    <location>
        <begin position="337"/>
        <end position="396"/>
    </location>
</feature>
<dbReference type="RefSeq" id="WP_026339909.1">
    <property type="nucleotide sequence ID" value="NZ_JBHUNE010000003.1"/>
</dbReference>
<reference evidence="5" key="1">
    <citation type="journal article" date="2019" name="Int. J. Syst. Evol. Microbiol.">
        <title>The Global Catalogue of Microorganisms (GCM) 10K type strain sequencing project: providing services to taxonomists for standard genome sequencing and annotation.</title>
        <authorList>
            <consortium name="The Broad Institute Genomics Platform"/>
            <consortium name="The Broad Institute Genome Sequencing Center for Infectious Disease"/>
            <person name="Wu L."/>
            <person name="Ma J."/>
        </authorList>
    </citation>
    <scope>NUCLEOTIDE SEQUENCE [LARGE SCALE GENOMIC DNA]</scope>
    <source>
        <strain evidence="5">TISTR 1514</strain>
    </source>
</reference>
<feature type="compositionally biased region" description="Low complexity" evidence="1">
    <location>
        <begin position="67"/>
        <end position="90"/>
    </location>
</feature>
<feature type="transmembrane region" description="Helical" evidence="2">
    <location>
        <begin position="199"/>
        <end position="223"/>
    </location>
</feature>
<feature type="transmembrane region" description="Helical" evidence="2">
    <location>
        <begin position="475"/>
        <end position="498"/>
    </location>
</feature>
<feature type="compositionally biased region" description="Low complexity" evidence="1">
    <location>
        <begin position="369"/>
        <end position="385"/>
    </location>
</feature>
<feature type="domain" description="YdbS-like PH" evidence="3">
    <location>
        <begin position="254"/>
        <end position="332"/>
    </location>
</feature>
<evidence type="ECO:0000313" key="4">
    <source>
        <dbReference type="EMBL" id="MFD2757255.1"/>
    </source>
</evidence>
<feature type="transmembrane region" description="Helical" evidence="2">
    <location>
        <begin position="229"/>
        <end position="252"/>
    </location>
</feature>
<organism evidence="4 5">
    <name type="scientific">Gulosibacter faecalis</name>
    <dbReference type="NCBI Taxonomy" id="272240"/>
    <lineage>
        <taxon>Bacteria</taxon>
        <taxon>Bacillati</taxon>
        <taxon>Actinomycetota</taxon>
        <taxon>Actinomycetes</taxon>
        <taxon>Micrococcales</taxon>
        <taxon>Microbacteriaceae</taxon>
        <taxon>Gulosibacter</taxon>
    </lineage>
</organism>
<keyword evidence="2" id="KW-0812">Transmembrane</keyword>
<comment type="caution">
    <text evidence="4">The sequence shown here is derived from an EMBL/GenBank/DDBJ whole genome shotgun (WGS) entry which is preliminary data.</text>
</comment>
<keyword evidence="2" id="KW-1133">Transmembrane helix</keyword>
<dbReference type="EMBL" id="JBHUNE010000003">
    <property type="protein sequence ID" value="MFD2757255.1"/>
    <property type="molecule type" value="Genomic_DNA"/>
</dbReference>
<feature type="region of interest" description="Disordered" evidence="1">
    <location>
        <begin position="747"/>
        <end position="792"/>
    </location>
</feature>
<feature type="region of interest" description="Disordered" evidence="1">
    <location>
        <begin position="1"/>
        <end position="179"/>
    </location>
</feature>
<keyword evidence="5" id="KW-1185">Reference proteome</keyword>
<sequence length="792" mass="87367">MADESTPKRPRHGAPPAGGYAPGAGLPPQPNAHEQAGQPQGQWQNQWQQQPGQSNGQPGQQFPPQPNQWQAQYQQQPPQRQQPNQQPNQQVHGRQSPPQPPQQFAQPQSQGQPPHGQQPQPHPGQRPNQQFPGQQPGQQFQGHPGPQPNQQYPGQHPGQQFPNQQQNPQQQLPPQQRAALADLADGDWHRLHKLSMWNAILGTLFAFFWALFALGSSLFVGVMEGDLPGWVLAIVLVGVVVLLGLVIVWVVLDYRNTSFRLTSEVFELRKGVLNKQNRQVRFDRLQSVNLNRPMIARMFNLTALETSGAGDKSGLSLKFLDKDQANALRAEILRRASGAKRRKSEQARALAEQQAGGAPAQAQPPAPGQPAAQQGAPGQPQQPGQPTQPAPPRRSSLSSFVDRAVDDFTAPELSAEQVAEQSIVRVKPGRVAATTAFGGLISAAVMLVIGAIAYVIVRLILAAALRRGVPLEFDIIWWVVLLGTIGVIIFATLLGAAATAVGNMQYTIAGTPDGLRIGRGILSQTNDTLPPGRIHSIDVRQPLLWRPFKWFQIRVNRADVRHGTTSEEQQQALQRNIVLPVGTRDEVERVLQLVLPMHMNARTAQLIDSGFKSGRRPEFTPAPGRSWWLHPFSWRFIGGAIDGGLVYIRTGWLTRSVAMVPGERIQSVTAKNSLLERAARVAHIRIDTVNGPITPRLPAVSNEYVNGLHEELSKLAVRAAKDDTSHRWYEAQARATVAAARMQLEDARRTGRPLDPQSQRVLAAEEAWRREQQQQSQQQQQQPQQQPPSQTQ</sequence>
<keyword evidence="2" id="KW-0472">Membrane</keyword>
<evidence type="ECO:0000256" key="2">
    <source>
        <dbReference type="SAM" id="Phobius"/>
    </source>
</evidence>
<evidence type="ECO:0000313" key="5">
    <source>
        <dbReference type="Proteomes" id="UP001597492"/>
    </source>
</evidence>
<feature type="compositionally biased region" description="Low complexity" evidence="1">
    <location>
        <begin position="35"/>
        <end position="60"/>
    </location>
</feature>
<dbReference type="InterPro" id="IPR005182">
    <property type="entry name" value="YdbS-like_PH"/>
</dbReference>
<evidence type="ECO:0000259" key="3">
    <source>
        <dbReference type="Pfam" id="PF03703"/>
    </source>
</evidence>
<proteinExistence type="predicted"/>
<feature type="domain" description="YdbS-like PH" evidence="3">
    <location>
        <begin position="634"/>
        <end position="706"/>
    </location>
</feature>
<feature type="compositionally biased region" description="Low complexity" evidence="1">
    <location>
        <begin position="14"/>
        <end position="24"/>
    </location>
</feature>
<evidence type="ECO:0000256" key="1">
    <source>
        <dbReference type="SAM" id="MobiDB-lite"/>
    </source>
</evidence>
<gene>
    <name evidence="4" type="ORF">ACFSW7_02545</name>
</gene>
<feature type="compositionally biased region" description="Low complexity" evidence="1">
    <location>
        <begin position="773"/>
        <end position="792"/>
    </location>
</feature>
<name>A0ABW5UY39_9MICO</name>
<dbReference type="Proteomes" id="UP001597492">
    <property type="component" value="Unassembled WGS sequence"/>
</dbReference>
<dbReference type="Pfam" id="PF03703">
    <property type="entry name" value="bPH_2"/>
    <property type="match status" value="3"/>
</dbReference>
<dbReference type="PANTHER" id="PTHR34473">
    <property type="entry name" value="UPF0699 TRANSMEMBRANE PROTEIN YDBS"/>
    <property type="match status" value="1"/>
</dbReference>
<protein>
    <submittedName>
        <fullName evidence="4">PH domain-containing protein</fullName>
    </submittedName>
</protein>
<accession>A0ABW5UY39</accession>